<dbReference type="AlphaFoldDB" id="A0A927MZ65"/>
<name>A0A927MZ65_9ACTN</name>
<dbReference type="EMBL" id="JADBEM010000001">
    <property type="protein sequence ID" value="MBE1609666.1"/>
    <property type="molecule type" value="Genomic_DNA"/>
</dbReference>
<keyword evidence="3" id="KW-1185">Reference proteome</keyword>
<feature type="region of interest" description="Disordered" evidence="1">
    <location>
        <begin position="1"/>
        <end position="21"/>
    </location>
</feature>
<dbReference type="PANTHER" id="PTHR36932:SF1">
    <property type="entry name" value="CAPSULAR POLYSACCHARIDE BIOSYNTHESIS PROTEIN"/>
    <property type="match status" value="1"/>
</dbReference>
<evidence type="ECO:0000256" key="1">
    <source>
        <dbReference type="SAM" id="MobiDB-lite"/>
    </source>
</evidence>
<dbReference type="RefSeq" id="WP_192753206.1">
    <property type="nucleotide sequence ID" value="NZ_BAABJL010000163.1"/>
</dbReference>
<dbReference type="InterPro" id="IPR042099">
    <property type="entry name" value="ANL_N_sf"/>
</dbReference>
<accession>A0A927MZ65</accession>
<dbReference type="GO" id="GO:0016874">
    <property type="term" value="F:ligase activity"/>
    <property type="evidence" value="ECO:0007669"/>
    <property type="project" value="UniProtKB-KW"/>
</dbReference>
<protein>
    <submittedName>
        <fullName evidence="2">Phenylacetate-coenzyme A ligase PaaK-like adenylate-forming protein</fullName>
    </submittedName>
</protein>
<dbReference type="Proteomes" id="UP000638648">
    <property type="component" value="Unassembled WGS sequence"/>
</dbReference>
<evidence type="ECO:0000313" key="3">
    <source>
        <dbReference type="Proteomes" id="UP000638648"/>
    </source>
</evidence>
<gene>
    <name evidence="2" type="ORF">HEB94_006514</name>
</gene>
<organism evidence="2 3">
    <name type="scientific">Actinopolymorpha pittospori</name>
    <dbReference type="NCBI Taxonomy" id="648752"/>
    <lineage>
        <taxon>Bacteria</taxon>
        <taxon>Bacillati</taxon>
        <taxon>Actinomycetota</taxon>
        <taxon>Actinomycetes</taxon>
        <taxon>Propionibacteriales</taxon>
        <taxon>Actinopolymorphaceae</taxon>
        <taxon>Actinopolymorpha</taxon>
    </lineage>
</organism>
<dbReference type="SUPFAM" id="SSF56801">
    <property type="entry name" value="Acetyl-CoA synthetase-like"/>
    <property type="match status" value="1"/>
</dbReference>
<dbReference type="PANTHER" id="PTHR36932">
    <property type="entry name" value="CAPSULAR POLYSACCHARIDE BIOSYNTHESIS PROTEIN"/>
    <property type="match status" value="1"/>
</dbReference>
<dbReference type="InterPro" id="IPR053158">
    <property type="entry name" value="CapK_Type1_Caps_Biosynth"/>
</dbReference>
<evidence type="ECO:0000313" key="2">
    <source>
        <dbReference type="EMBL" id="MBE1609666.1"/>
    </source>
</evidence>
<sequence>MGESLRQLARDARRATAEGPEGITRRQRVHLADLVAYARTNSPYYRELYDDLPAELDDVTRLPVTDKKSLMNRFDDWVTDREVTQEKVEAFVADPGLAGQRFLGRYLVATTSGTSGLRGLFVIDDRYSAVHTALGSRAGGVVGAGDLIRMAARAGRTAIVSAPGGHFFTVATKARFRLDHPWLGRMMRVFSIHQPLPDLVAELNRYNPASLAGFLGMLTLLAGEQEAGRLRVRPAVVIPGGETLSAQARERIATAFHAKVRAAYAATECGFLCLGCAYDWYHVNSDWAVVEPVDADHRPVPPGQPSHTVLLSNLANRVQPILRYDLGDSVLLRPEPCPCGSPFPAIRVQGRAADQLAFPTSHGEQVDISPMLFGTLLDRVPGVAQFQLVQTAPATLRVRLRSADGADGDHVWETVRAEIVHLLTEHKVADVTLERAAEPPQQSPGGKFRRIIPLAKA</sequence>
<keyword evidence="2" id="KW-0436">Ligase</keyword>
<dbReference type="Gene3D" id="3.40.50.12780">
    <property type="entry name" value="N-terminal domain of ligase-like"/>
    <property type="match status" value="1"/>
</dbReference>
<proteinExistence type="predicted"/>
<reference evidence="2" key="1">
    <citation type="submission" date="2020-10" db="EMBL/GenBank/DDBJ databases">
        <title>Sequencing the genomes of 1000 actinobacteria strains.</title>
        <authorList>
            <person name="Klenk H.-P."/>
        </authorList>
    </citation>
    <scope>NUCLEOTIDE SEQUENCE</scope>
    <source>
        <strain evidence="2">DSM 45354</strain>
    </source>
</reference>
<comment type="caution">
    <text evidence="2">The sequence shown here is derived from an EMBL/GenBank/DDBJ whole genome shotgun (WGS) entry which is preliminary data.</text>
</comment>